<gene>
    <name evidence="2" type="ORF">SAMN06265348_1361</name>
</gene>
<dbReference type="EMBL" id="FXTN01000036">
    <property type="protein sequence ID" value="SMP00098.1"/>
    <property type="molecule type" value="Genomic_DNA"/>
</dbReference>
<name>A0A521FV90_9SPHI</name>
<protein>
    <submittedName>
        <fullName evidence="2">Uncharacterized protein</fullName>
    </submittedName>
</protein>
<feature type="transmembrane region" description="Helical" evidence="1">
    <location>
        <begin position="20"/>
        <end position="42"/>
    </location>
</feature>
<dbReference type="RefSeq" id="WP_142531424.1">
    <property type="nucleotide sequence ID" value="NZ_FXTN01000036.1"/>
</dbReference>
<evidence type="ECO:0000256" key="1">
    <source>
        <dbReference type="SAM" id="Phobius"/>
    </source>
</evidence>
<dbReference type="AlphaFoldDB" id="A0A521FV90"/>
<sequence length="239" mass="28162">MLMIISTLRDSFTGEFEYLYNRIVLAGTYLTLIILFFIGHLFRTIIKVINPSHINKSMRAELLKEAKRILLESLFRQYCLNEYHATMKALGIEFNSLNVAFDIAVATSETDEQKDDPELKPRYVFDVNISKIKKEYSNKAKKAGKYYYSSLVIGKQTNDYDNFIWDYGKRNTEKERSVLKSCVILTDKELENETPATYREYFDQKLEDYSQSGKHKEVQNILEMYLELYDLQMQNTIHE</sequence>
<proteinExistence type="predicted"/>
<accession>A0A521FV90</accession>
<evidence type="ECO:0000313" key="3">
    <source>
        <dbReference type="Proteomes" id="UP000320300"/>
    </source>
</evidence>
<keyword evidence="3" id="KW-1185">Reference proteome</keyword>
<dbReference type="Proteomes" id="UP000320300">
    <property type="component" value="Unassembled WGS sequence"/>
</dbReference>
<reference evidence="2 3" key="1">
    <citation type="submission" date="2017-05" db="EMBL/GenBank/DDBJ databases">
        <authorList>
            <person name="Varghese N."/>
            <person name="Submissions S."/>
        </authorList>
    </citation>
    <scope>NUCLEOTIDE SEQUENCE [LARGE SCALE GENOMIC DNA]</scope>
    <source>
        <strain evidence="2 3">DSM 19036</strain>
    </source>
</reference>
<keyword evidence="1" id="KW-0812">Transmembrane</keyword>
<keyword evidence="1" id="KW-1133">Transmembrane helix</keyword>
<evidence type="ECO:0000313" key="2">
    <source>
        <dbReference type="EMBL" id="SMP00098.1"/>
    </source>
</evidence>
<keyword evidence="1" id="KW-0472">Membrane</keyword>
<organism evidence="2 3">
    <name type="scientific">Pedobacter westerhofensis</name>
    <dbReference type="NCBI Taxonomy" id="425512"/>
    <lineage>
        <taxon>Bacteria</taxon>
        <taxon>Pseudomonadati</taxon>
        <taxon>Bacteroidota</taxon>
        <taxon>Sphingobacteriia</taxon>
        <taxon>Sphingobacteriales</taxon>
        <taxon>Sphingobacteriaceae</taxon>
        <taxon>Pedobacter</taxon>
    </lineage>
</organism>